<dbReference type="Proteomes" id="UP001498398">
    <property type="component" value="Unassembled WGS sequence"/>
</dbReference>
<evidence type="ECO:0000313" key="6">
    <source>
        <dbReference type="Proteomes" id="UP001498398"/>
    </source>
</evidence>
<evidence type="ECO:0000256" key="2">
    <source>
        <dbReference type="ARBA" id="ARBA00022827"/>
    </source>
</evidence>
<evidence type="ECO:0008006" key="7">
    <source>
        <dbReference type="Google" id="ProtNLM"/>
    </source>
</evidence>
<dbReference type="InterPro" id="IPR036188">
    <property type="entry name" value="FAD/NAD-bd_sf"/>
</dbReference>
<dbReference type="Gene3D" id="3.50.50.60">
    <property type="entry name" value="FAD/NAD(P)-binding domain"/>
    <property type="match status" value="1"/>
</dbReference>
<protein>
    <recommendedName>
        <fullName evidence="7">FAD-binding domain-containing protein</fullName>
    </recommendedName>
</protein>
<proteinExistence type="predicted"/>
<comment type="caution">
    <text evidence="5">The sequence shown here is derived from an EMBL/GenBank/DDBJ whole genome shotgun (WGS) entry which is preliminary data.</text>
</comment>
<gene>
    <name evidence="5" type="ORF">VKT23_013233</name>
</gene>
<organism evidence="5 6">
    <name type="scientific">Marasmiellus scandens</name>
    <dbReference type="NCBI Taxonomy" id="2682957"/>
    <lineage>
        <taxon>Eukaryota</taxon>
        <taxon>Fungi</taxon>
        <taxon>Dikarya</taxon>
        <taxon>Basidiomycota</taxon>
        <taxon>Agaricomycotina</taxon>
        <taxon>Agaricomycetes</taxon>
        <taxon>Agaricomycetidae</taxon>
        <taxon>Agaricales</taxon>
        <taxon>Marasmiineae</taxon>
        <taxon>Omphalotaceae</taxon>
        <taxon>Marasmiellus</taxon>
    </lineage>
</organism>
<keyword evidence="1" id="KW-0285">Flavoprotein</keyword>
<dbReference type="SUPFAM" id="SSF51905">
    <property type="entry name" value="FAD/NAD(P)-binding domain"/>
    <property type="match status" value="1"/>
</dbReference>
<evidence type="ECO:0000256" key="1">
    <source>
        <dbReference type="ARBA" id="ARBA00022630"/>
    </source>
</evidence>
<sequence length="204" mass="22617">MKKVSDTIGSKEKIQTYSSQLNIPYTIFEQDEGLSPASRPRDWSFGVYWAQSRLGECLPLGVDENYLREHAQVDGYHADEDYYIPSFNGQTGEMMKKIPAPYSIRLARKKFLEVLVKQGGGVGVKYGKRLSGIKSDPKEGTVTASFEDSTEEQGGLLIGCDGPRSKVREFLLGTEKAALRVETIAHLDQFSFDDFSDGDSVGNS</sequence>
<dbReference type="PANTHER" id="PTHR47178:SF3">
    <property type="entry name" value="FAD-BINDING DOMAIN-CONTAINING PROTEIN"/>
    <property type="match status" value="1"/>
</dbReference>
<evidence type="ECO:0000256" key="3">
    <source>
        <dbReference type="ARBA" id="ARBA00023002"/>
    </source>
</evidence>
<keyword evidence="4" id="KW-0503">Monooxygenase</keyword>
<keyword evidence="6" id="KW-1185">Reference proteome</keyword>
<evidence type="ECO:0000313" key="5">
    <source>
        <dbReference type="EMBL" id="KAK7449758.1"/>
    </source>
</evidence>
<name>A0ABR1J8T7_9AGAR</name>
<keyword evidence="2" id="KW-0274">FAD</keyword>
<evidence type="ECO:0000256" key="4">
    <source>
        <dbReference type="ARBA" id="ARBA00023033"/>
    </source>
</evidence>
<dbReference type="EMBL" id="JBANRG010000035">
    <property type="protein sequence ID" value="KAK7449758.1"/>
    <property type="molecule type" value="Genomic_DNA"/>
</dbReference>
<accession>A0ABR1J8T7</accession>
<keyword evidence="3" id="KW-0560">Oxidoreductase</keyword>
<dbReference type="PANTHER" id="PTHR47178">
    <property type="entry name" value="MONOOXYGENASE, FAD-BINDING"/>
    <property type="match status" value="1"/>
</dbReference>
<reference evidence="5 6" key="1">
    <citation type="submission" date="2024-01" db="EMBL/GenBank/DDBJ databases">
        <title>A draft genome for the cacao thread blight pathogen Marasmiellus scandens.</title>
        <authorList>
            <person name="Baruah I.K."/>
            <person name="Leung J."/>
            <person name="Bukari Y."/>
            <person name="Amoako-Attah I."/>
            <person name="Meinhardt L.W."/>
            <person name="Bailey B.A."/>
            <person name="Cohen S.P."/>
        </authorList>
    </citation>
    <scope>NUCLEOTIDE SEQUENCE [LARGE SCALE GENOMIC DNA]</scope>
    <source>
        <strain evidence="5 6">GH-19</strain>
    </source>
</reference>